<dbReference type="InterPro" id="IPR011257">
    <property type="entry name" value="DNA_glycosylase"/>
</dbReference>
<dbReference type="PIRSF" id="PIRSF001435">
    <property type="entry name" value="Nth"/>
    <property type="match status" value="1"/>
</dbReference>
<evidence type="ECO:0000256" key="4">
    <source>
        <dbReference type="ARBA" id="ARBA00023014"/>
    </source>
</evidence>
<evidence type="ECO:0000256" key="1">
    <source>
        <dbReference type="ARBA" id="ARBA00022485"/>
    </source>
</evidence>
<evidence type="ECO:0000256" key="3">
    <source>
        <dbReference type="ARBA" id="ARBA00023004"/>
    </source>
</evidence>
<comment type="caution">
    <text evidence="6">The sequence shown here is derived from an EMBL/GenBank/DDBJ whole genome shotgun (WGS) entry which is preliminary data.</text>
</comment>
<keyword evidence="1" id="KW-0004">4Fe-4S</keyword>
<evidence type="ECO:0000313" key="6">
    <source>
        <dbReference type="EMBL" id="RQD88088.1"/>
    </source>
</evidence>
<dbReference type="GO" id="GO:0051539">
    <property type="term" value="F:4 iron, 4 sulfur cluster binding"/>
    <property type="evidence" value="ECO:0007669"/>
    <property type="project" value="UniProtKB-KW"/>
</dbReference>
<organism evidence="6 7">
    <name type="scientific">Methanosalsum natronophilum</name>
    <dbReference type="NCBI Taxonomy" id="768733"/>
    <lineage>
        <taxon>Archaea</taxon>
        <taxon>Methanobacteriati</taxon>
        <taxon>Methanobacteriota</taxon>
        <taxon>Stenosarchaea group</taxon>
        <taxon>Methanomicrobia</taxon>
        <taxon>Methanosarcinales</taxon>
        <taxon>Methanosarcinaceae</taxon>
        <taxon>Methanosalsum</taxon>
    </lineage>
</organism>
<dbReference type="Gene3D" id="1.10.340.30">
    <property type="entry name" value="Hypothetical protein, domain 2"/>
    <property type="match status" value="1"/>
</dbReference>
<dbReference type="GO" id="GO:0006284">
    <property type="term" value="P:base-excision repair"/>
    <property type="evidence" value="ECO:0007669"/>
    <property type="project" value="InterPro"/>
</dbReference>
<dbReference type="Pfam" id="PF00730">
    <property type="entry name" value="HhH-GPD"/>
    <property type="match status" value="1"/>
</dbReference>
<keyword evidence="6" id="KW-0255">Endonuclease</keyword>
<dbReference type="InterPro" id="IPR023170">
    <property type="entry name" value="HhH_base_excis_C"/>
</dbReference>
<dbReference type="InterPro" id="IPR003265">
    <property type="entry name" value="HhH-GPD_domain"/>
</dbReference>
<evidence type="ECO:0000313" key="7">
    <source>
        <dbReference type="Proteomes" id="UP000284763"/>
    </source>
</evidence>
<dbReference type="SUPFAM" id="SSF48150">
    <property type="entry name" value="DNA-glycosylase"/>
    <property type="match status" value="1"/>
</dbReference>
<protein>
    <submittedName>
        <fullName evidence="6">Endonuclease</fullName>
    </submittedName>
</protein>
<sequence length="203" mass="23695">MKSCDLKDVFHKLLNEFGPQGWWPAHSKFEIVIGAILTQQTKWTNVEKAIAQLKALGLLDCKKLSKANIQQIEEIIYCCGFYRQKAYRLKKAAEYFDQRNGDIFKQNIYDLRRELLSLEGIGEETADSIILYAAEKPKFVIDAYTKRMLSCMGIEGDYNYLQLLFEDSLPTDVEIYKEYHALIVRFGKEYCTRKRCNECMVKN</sequence>
<reference evidence="6 7" key="1">
    <citation type="submission" date="2018-08" db="EMBL/GenBank/DDBJ databases">
        <title>The metabolism and importance of syntrophic acetate oxidation coupled to methane or sulfide production in haloalkaline environments.</title>
        <authorList>
            <person name="Timmers P.H.A."/>
            <person name="Vavourakis C.D."/>
            <person name="Sorokin D.Y."/>
            <person name="Sinninghe Damste J.S."/>
            <person name="Muyzer G."/>
            <person name="Stams A.J.M."/>
            <person name="Plugge C.M."/>
        </authorList>
    </citation>
    <scope>NUCLEOTIDE SEQUENCE [LARGE SCALE GENOMIC DNA]</scope>
    <source>
        <strain evidence="6">MSAO_Arc3</strain>
    </source>
</reference>
<dbReference type="SMART" id="SM00478">
    <property type="entry name" value="ENDO3c"/>
    <property type="match status" value="1"/>
</dbReference>
<evidence type="ECO:0000256" key="2">
    <source>
        <dbReference type="ARBA" id="ARBA00022723"/>
    </source>
</evidence>
<accession>A0A424Z1T3</accession>
<dbReference type="CDD" id="cd00056">
    <property type="entry name" value="ENDO3c"/>
    <property type="match status" value="1"/>
</dbReference>
<keyword evidence="6" id="KW-0540">Nuclease</keyword>
<dbReference type="Proteomes" id="UP000284763">
    <property type="component" value="Unassembled WGS sequence"/>
</dbReference>
<proteinExistence type="predicted"/>
<keyword evidence="2" id="KW-0479">Metal-binding</keyword>
<gene>
    <name evidence="6" type="ORF">D5R95_03055</name>
</gene>
<evidence type="ECO:0000259" key="5">
    <source>
        <dbReference type="SMART" id="SM00478"/>
    </source>
</evidence>
<dbReference type="GO" id="GO:0004519">
    <property type="term" value="F:endonuclease activity"/>
    <property type="evidence" value="ECO:0007669"/>
    <property type="project" value="UniProtKB-KW"/>
</dbReference>
<dbReference type="GO" id="GO:0046872">
    <property type="term" value="F:metal ion binding"/>
    <property type="evidence" value="ECO:0007669"/>
    <property type="project" value="UniProtKB-KW"/>
</dbReference>
<keyword evidence="6" id="KW-0378">Hydrolase</keyword>
<dbReference type="AlphaFoldDB" id="A0A424Z1T3"/>
<feature type="domain" description="HhH-GPD" evidence="5">
    <location>
        <begin position="37"/>
        <end position="189"/>
    </location>
</feature>
<dbReference type="PANTHER" id="PTHR10359">
    <property type="entry name" value="A/G-SPECIFIC ADENINE GLYCOSYLASE/ENDONUCLEASE III"/>
    <property type="match status" value="1"/>
</dbReference>
<dbReference type="EMBL" id="QZAB01000209">
    <property type="protein sequence ID" value="RQD88088.1"/>
    <property type="molecule type" value="Genomic_DNA"/>
</dbReference>
<dbReference type="PANTHER" id="PTHR10359:SF19">
    <property type="entry name" value="DNA REPAIR GLYCOSYLASE MJ1434-RELATED"/>
    <property type="match status" value="1"/>
</dbReference>
<keyword evidence="3" id="KW-0408">Iron</keyword>
<name>A0A424Z1T3_9EURY</name>
<dbReference type="Gene3D" id="1.10.1670.10">
    <property type="entry name" value="Helix-hairpin-Helix base-excision DNA repair enzymes (C-terminal)"/>
    <property type="match status" value="1"/>
</dbReference>
<keyword evidence="4" id="KW-0411">Iron-sulfur</keyword>